<protein>
    <recommendedName>
        <fullName evidence="3">Anti-bacteriophage protein A/HamA C-terminal domain-containing protein</fullName>
    </recommendedName>
</protein>
<dbReference type="Proteomes" id="UP000829384">
    <property type="component" value="Unassembled WGS sequence"/>
</dbReference>
<proteinExistence type="predicted"/>
<evidence type="ECO:0000313" key="1">
    <source>
        <dbReference type="EMBL" id="MCG9964395.1"/>
    </source>
</evidence>
<accession>A0ABS9QXG5</accession>
<evidence type="ECO:0000313" key="2">
    <source>
        <dbReference type="Proteomes" id="UP000829384"/>
    </source>
</evidence>
<dbReference type="EMBL" id="JACSDI010000006">
    <property type="protein sequence ID" value="MCG9964395.1"/>
    <property type="molecule type" value="Genomic_DNA"/>
</dbReference>
<name>A0ABS9QXG5_9GAMM</name>
<gene>
    <name evidence="1" type="ORF">H9J30_10770</name>
</gene>
<evidence type="ECO:0008006" key="3">
    <source>
        <dbReference type="Google" id="ProtNLM"/>
    </source>
</evidence>
<sequence length="237" mass="26472">MHNLDQLDNDWGCSHQNYCNTSDIKACIVKITDLEKISEKLTESVLNTSWMLNLDSATQRSYTYTARDTANALVEIFKKFSDDHQLGAEFGEIMVSISSARSLSVIFKHIALPIAEIWKPQVKQNEGFDFHTVCTGSLINFGEAKFSGSINPHGKAIPQAEGFINEDKHFRDRVHLINLVSKESINNLDDDKFGAIAAFSINSEDYTSIMDNALESIKKSDLLNKVECAYLVGVIVC</sequence>
<keyword evidence="2" id="KW-1185">Reference proteome</keyword>
<organism evidence="1 2">
    <name type="scientific">Shewanella cutis</name>
    <dbReference type="NCBI Taxonomy" id="2766780"/>
    <lineage>
        <taxon>Bacteria</taxon>
        <taxon>Pseudomonadati</taxon>
        <taxon>Pseudomonadota</taxon>
        <taxon>Gammaproteobacteria</taxon>
        <taxon>Alteromonadales</taxon>
        <taxon>Shewanellaceae</taxon>
        <taxon>Shewanella</taxon>
    </lineage>
</organism>
<comment type="caution">
    <text evidence="1">The sequence shown here is derived from an EMBL/GenBank/DDBJ whole genome shotgun (WGS) entry which is preliminary data.</text>
</comment>
<reference evidence="1 2" key="1">
    <citation type="submission" date="2020-08" db="EMBL/GenBank/DDBJ databases">
        <title>Whole genome sequence of Shewanella sp strain PS-2.</title>
        <authorList>
            <person name="Das S.K."/>
        </authorList>
    </citation>
    <scope>NUCLEOTIDE SEQUENCE [LARGE SCALE GENOMIC DNA]</scope>
    <source>
        <strain evidence="1 2">PS-2</strain>
    </source>
</reference>
<dbReference type="RefSeq" id="WP_133179754.1">
    <property type="nucleotide sequence ID" value="NZ_JACSDI010000006.1"/>
</dbReference>